<sequence length="69" mass="7372">MIRGVSVLARAPGFAIAKTGFTMFFLPTSLTGIPDAALCWCIFRSHADLTPALTAMHQFGCRADSARSP</sequence>
<dbReference type="AlphaFoldDB" id="A0A1I4CQS3"/>
<dbReference type="STRING" id="1612308.SAMN05444581_1278"/>
<evidence type="ECO:0000313" key="1">
    <source>
        <dbReference type="EMBL" id="SFK83255.1"/>
    </source>
</evidence>
<evidence type="ECO:0000313" key="2">
    <source>
        <dbReference type="Proteomes" id="UP000198755"/>
    </source>
</evidence>
<reference evidence="1 2" key="1">
    <citation type="submission" date="2016-10" db="EMBL/GenBank/DDBJ databases">
        <authorList>
            <person name="de Groot N.N."/>
        </authorList>
    </citation>
    <scope>NUCLEOTIDE SEQUENCE [LARGE SCALE GENOMIC DNA]</scope>
    <source>
        <strain evidence="1 2">NE2</strain>
    </source>
</reference>
<organism evidence="1 2">
    <name type="scientific">Methylocapsa palsarum</name>
    <dbReference type="NCBI Taxonomy" id="1612308"/>
    <lineage>
        <taxon>Bacteria</taxon>
        <taxon>Pseudomonadati</taxon>
        <taxon>Pseudomonadota</taxon>
        <taxon>Alphaproteobacteria</taxon>
        <taxon>Hyphomicrobiales</taxon>
        <taxon>Beijerinckiaceae</taxon>
        <taxon>Methylocapsa</taxon>
    </lineage>
</organism>
<gene>
    <name evidence="1" type="ORF">SAMN05444581_1278</name>
</gene>
<keyword evidence="2" id="KW-1185">Reference proteome</keyword>
<proteinExistence type="predicted"/>
<accession>A0A1I4CQS3</accession>
<dbReference type="Proteomes" id="UP000198755">
    <property type="component" value="Unassembled WGS sequence"/>
</dbReference>
<dbReference type="EMBL" id="FOSN01000027">
    <property type="protein sequence ID" value="SFK83255.1"/>
    <property type="molecule type" value="Genomic_DNA"/>
</dbReference>
<name>A0A1I4CQS3_9HYPH</name>
<protein>
    <submittedName>
        <fullName evidence="1">Uncharacterized protein</fullName>
    </submittedName>
</protein>